<accession>A0A7S3QYK0</accession>
<sequence>MVLLHMKRSEMEQFLYETSVAASVKETVAQLAELHNLRAKIQVLKMEGEELAKHGPAKLPEKQGLDEYSETHVEKGPFYASDPTGRRTGNACDPQVSKVLLKTLDEAVAAASRDQVARKVPLTHAALREAVDNVRGAVMICYPMGLPEWDLVRLLLEDKEGDACTQYGHETLDPGSSTLWFAGKQMINEKPLSEYLGRHEKTKAVVKLQKKGAGAPSREPIVDPETQKAMMAWHYKKQEEQKKLAENEDDSYVGNAPWASTKSLKGHFSGIGSIRVPGIP</sequence>
<dbReference type="PANTHER" id="PTHR13238">
    <property type="entry name" value="PROTEIN C21ORF59"/>
    <property type="match status" value="1"/>
</dbReference>
<evidence type="ECO:0000256" key="1">
    <source>
        <dbReference type="ARBA" id="ARBA00009619"/>
    </source>
</evidence>
<dbReference type="EMBL" id="HBIP01019329">
    <property type="protein sequence ID" value="CAE0496403.1"/>
    <property type="molecule type" value="Transcribed_RNA"/>
</dbReference>
<name>A0A7S3QYK0_DUNTE</name>
<comment type="similarity">
    <text evidence="1">Belongs to the CFAP298 family.</text>
</comment>
<proteinExistence type="inferred from homology"/>
<protein>
    <submittedName>
        <fullName evidence="2">Uncharacterized protein</fullName>
    </submittedName>
</protein>
<dbReference type="Pfam" id="PF11069">
    <property type="entry name" value="CFAP298"/>
    <property type="match status" value="1"/>
</dbReference>
<dbReference type="PANTHER" id="PTHR13238:SF0">
    <property type="entry name" value="CILIA- AND FLAGELLA-ASSOCIATED PROTEIN 298"/>
    <property type="match status" value="1"/>
</dbReference>
<dbReference type="AlphaFoldDB" id="A0A7S3QYK0"/>
<evidence type="ECO:0000313" key="2">
    <source>
        <dbReference type="EMBL" id="CAE0496403.1"/>
    </source>
</evidence>
<organism evidence="2">
    <name type="scientific">Dunaliella tertiolecta</name>
    <name type="common">Green alga</name>
    <dbReference type="NCBI Taxonomy" id="3047"/>
    <lineage>
        <taxon>Eukaryota</taxon>
        <taxon>Viridiplantae</taxon>
        <taxon>Chlorophyta</taxon>
        <taxon>core chlorophytes</taxon>
        <taxon>Chlorophyceae</taxon>
        <taxon>CS clade</taxon>
        <taxon>Chlamydomonadales</taxon>
        <taxon>Dunaliellaceae</taxon>
        <taxon>Dunaliella</taxon>
    </lineage>
</organism>
<dbReference type="InterPro" id="IPR021298">
    <property type="entry name" value="CFAP298"/>
</dbReference>
<reference evidence="2" key="1">
    <citation type="submission" date="2021-01" db="EMBL/GenBank/DDBJ databases">
        <authorList>
            <person name="Corre E."/>
            <person name="Pelletier E."/>
            <person name="Niang G."/>
            <person name="Scheremetjew M."/>
            <person name="Finn R."/>
            <person name="Kale V."/>
            <person name="Holt S."/>
            <person name="Cochrane G."/>
            <person name="Meng A."/>
            <person name="Brown T."/>
            <person name="Cohen L."/>
        </authorList>
    </citation>
    <scope>NUCLEOTIDE SEQUENCE</scope>
    <source>
        <strain evidence="2">CCMP1320</strain>
    </source>
</reference>
<gene>
    <name evidence="2" type="ORF">DTER00134_LOCUS11476</name>
</gene>
<dbReference type="GO" id="GO:0003352">
    <property type="term" value="P:regulation of cilium movement"/>
    <property type="evidence" value="ECO:0007669"/>
    <property type="project" value="InterPro"/>
</dbReference>